<evidence type="ECO:0000313" key="1">
    <source>
        <dbReference type="EMBL" id="HAE4980094.1"/>
    </source>
</evidence>
<sequence length="62" mass="7582">MEIFLCVISLIVLLCLIINLYIDDRDFTLLKINDPKYLEQRKLYEEDLKLKQQRRKLWGLLK</sequence>
<comment type="caution">
    <text evidence="1">The sequence shown here is derived from an EMBL/GenBank/DDBJ whole genome shotgun (WGS) entry which is preliminary data.</text>
</comment>
<name>A0A732D6Y1_SALDU</name>
<accession>A0A732D6Y1</accession>
<gene>
    <name evidence="1" type="ORF">G4G51_004766</name>
</gene>
<proteinExistence type="predicted"/>
<protein>
    <submittedName>
        <fullName evidence="1">Uncharacterized protein</fullName>
    </submittedName>
</protein>
<organism evidence="1">
    <name type="scientific">Salmonella dublin</name>
    <dbReference type="NCBI Taxonomy" id="98360"/>
    <lineage>
        <taxon>Bacteria</taxon>
        <taxon>Pseudomonadati</taxon>
        <taxon>Pseudomonadota</taxon>
        <taxon>Gammaproteobacteria</taxon>
        <taxon>Enterobacterales</taxon>
        <taxon>Enterobacteriaceae</taxon>
        <taxon>Salmonella</taxon>
    </lineage>
</organism>
<reference evidence="1" key="2">
    <citation type="submission" date="2018-07" db="EMBL/GenBank/DDBJ databases">
        <authorList>
            <consortium name="NCBI Pathogen Detection Project"/>
        </authorList>
    </citation>
    <scope>NUCLEOTIDE SEQUENCE</scope>
    <source>
        <strain evidence="1">10-1049</strain>
    </source>
</reference>
<reference evidence="1" key="1">
    <citation type="journal article" date="2018" name="Genome Biol.">
        <title>SKESA: strategic k-mer extension for scrupulous assemblies.</title>
        <authorList>
            <person name="Souvorov A."/>
            <person name="Agarwala R."/>
            <person name="Lipman D.J."/>
        </authorList>
    </citation>
    <scope>NUCLEOTIDE SEQUENCE</scope>
    <source>
        <strain evidence="1">10-1049</strain>
    </source>
</reference>
<dbReference type="AlphaFoldDB" id="A0A732D6Y1"/>
<dbReference type="EMBL" id="DAASCL010000097">
    <property type="protein sequence ID" value="HAE4980094.1"/>
    <property type="molecule type" value="Genomic_DNA"/>
</dbReference>